<dbReference type="InterPro" id="IPR036286">
    <property type="entry name" value="LexA/Signal_pep-like_sf"/>
</dbReference>
<feature type="domain" description="Peptidase S26" evidence="12">
    <location>
        <begin position="12"/>
        <end position="103"/>
    </location>
</feature>
<evidence type="ECO:0000256" key="3">
    <source>
        <dbReference type="ARBA" id="ARBA00013650"/>
    </source>
</evidence>
<dbReference type="GO" id="GO:0006465">
    <property type="term" value="P:signal peptide processing"/>
    <property type="evidence" value="ECO:0007669"/>
    <property type="project" value="InterPro"/>
</dbReference>
<dbReference type="InterPro" id="IPR000223">
    <property type="entry name" value="Pept_S26A_signal_pept_1"/>
</dbReference>
<keyword evidence="10" id="KW-0472">Membrane</keyword>
<dbReference type="GO" id="GO:0004252">
    <property type="term" value="F:serine-type endopeptidase activity"/>
    <property type="evidence" value="ECO:0007669"/>
    <property type="project" value="InterPro"/>
</dbReference>
<evidence type="ECO:0000259" key="12">
    <source>
        <dbReference type="Pfam" id="PF10502"/>
    </source>
</evidence>
<keyword evidence="4" id="KW-0645">Protease</keyword>
<organism evidence="13">
    <name type="scientific">Calcidiscus leptoporus</name>
    <dbReference type="NCBI Taxonomy" id="127549"/>
    <lineage>
        <taxon>Eukaryota</taxon>
        <taxon>Haptista</taxon>
        <taxon>Haptophyta</taxon>
        <taxon>Prymnesiophyceae</taxon>
        <taxon>Coccolithales</taxon>
        <taxon>Calcidiscaceae</taxon>
        <taxon>Calcidiscus</taxon>
    </lineage>
</organism>
<gene>
    <name evidence="13" type="ORF">CLEP1334_LOCUS15461</name>
</gene>
<keyword evidence="6" id="KW-0999">Mitochondrion inner membrane</keyword>
<dbReference type="GO" id="GO:0042720">
    <property type="term" value="C:mitochondrial inner membrane peptidase complex"/>
    <property type="evidence" value="ECO:0007669"/>
    <property type="project" value="InterPro"/>
</dbReference>
<dbReference type="InterPro" id="IPR019533">
    <property type="entry name" value="Peptidase_S26"/>
</dbReference>
<comment type="similarity">
    <text evidence="2">Belongs to the peptidase S26 family. IMP2 subfamily.</text>
</comment>
<dbReference type="Gene3D" id="2.10.109.10">
    <property type="entry name" value="Umud Fragment, subunit A"/>
    <property type="match status" value="1"/>
</dbReference>
<keyword evidence="8" id="KW-1133">Transmembrane helix</keyword>
<dbReference type="CDD" id="cd06530">
    <property type="entry name" value="S26_SPase_I"/>
    <property type="match status" value="1"/>
</dbReference>
<dbReference type="PROSITE" id="PS00761">
    <property type="entry name" value="SPASE_I_3"/>
    <property type="match status" value="1"/>
</dbReference>
<keyword evidence="5" id="KW-0812">Transmembrane</keyword>
<name>A0A7S0J4P7_9EUKA</name>
<evidence type="ECO:0000256" key="9">
    <source>
        <dbReference type="ARBA" id="ARBA00023128"/>
    </source>
</evidence>
<evidence type="ECO:0000256" key="7">
    <source>
        <dbReference type="ARBA" id="ARBA00022801"/>
    </source>
</evidence>
<dbReference type="PRINTS" id="PR00727">
    <property type="entry name" value="LEADERPTASE"/>
</dbReference>
<evidence type="ECO:0000256" key="2">
    <source>
        <dbReference type="ARBA" id="ARBA00007066"/>
    </source>
</evidence>
<dbReference type="EMBL" id="HBER01030774">
    <property type="protein sequence ID" value="CAD8540178.1"/>
    <property type="molecule type" value="Transcribed_RNA"/>
</dbReference>
<sequence>MAQSAFGVALDVTKRAVPFVPIFLGIHDYVATVSFVSGRSMQPTFNTQGSGSCDALFLNKLSASRRTYERGDVIVLCSPSDPAELLTKRVIAMEGDLVYRRDAAREIVQVPRGHVWVEGDNKQNSNDSNAFGAVAEGLVQARVDFKLYPLSEAGVVQRKEPPRDRVVRMGRNVRSTDQSWWWFGK</sequence>
<evidence type="ECO:0000256" key="10">
    <source>
        <dbReference type="ARBA" id="ARBA00023136"/>
    </source>
</evidence>
<protein>
    <recommendedName>
        <fullName evidence="3">Mitochondrial inner membrane protease subunit 2</fullName>
    </recommendedName>
</protein>
<accession>A0A7S0J4P7</accession>
<dbReference type="PANTHER" id="PTHR46041">
    <property type="entry name" value="MITOCHONDRIAL INNER MEMBRANE PROTEASE SUBUNIT 2"/>
    <property type="match status" value="1"/>
</dbReference>
<comment type="subcellular location">
    <subcellularLocation>
        <location evidence="1">Mitochondrion inner membrane</location>
        <topology evidence="1">Single-pass membrane protein</topology>
    </subcellularLocation>
</comment>
<dbReference type="InterPro" id="IPR019758">
    <property type="entry name" value="Pept_S26A_signal_pept_1_CS"/>
</dbReference>
<evidence type="ECO:0000256" key="6">
    <source>
        <dbReference type="ARBA" id="ARBA00022792"/>
    </source>
</evidence>
<keyword evidence="7" id="KW-0378">Hydrolase</keyword>
<feature type="active site" evidence="11">
    <location>
        <position position="88"/>
    </location>
</feature>
<evidence type="ECO:0000313" key="13">
    <source>
        <dbReference type="EMBL" id="CAD8540178.1"/>
    </source>
</evidence>
<dbReference type="GO" id="GO:0006627">
    <property type="term" value="P:protein processing involved in protein targeting to mitochondrion"/>
    <property type="evidence" value="ECO:0007669"/>
    <property type="project" value="InterPro"/>
</dbReference>
<dbReference type="PANTHER" id="PTHR46041:SF2">
    <property type="entry name" value="MITOCHONDRIAL INNER MEMBRANE PROTEASE SUBUNIT 2"/>
    <property type="match status" value="1"/>
</dbReference>
<dbReference type="SUPFAM" id="SSF51306">
    <property type="entry name" value="LexA/Signal peptidase"/>
    <property type="match status" value="1"/>
</dbReference>
<evidence type="ECO:0000256" key="5">
    <source>
        <dbReference type="ARBA" id="ARBA00022692"/>
    </source>
</evidence>
<feature type="domain" description="Peptidase S26" evidence="12">
    <location>
        <begin position="108"/>
        <end position="147"/>
    </location>
</feature>
<evidence type="ECO:0000256" key="11">
    <source>
        <dbReference type="PIRSR" id="PIRSR600223-1"/>
    </source>
</evidence>
<dbReference type="AlphaFoldDB" id="A0A7S0J4P7"/>
<evidence type="ECO:0000256" key="8">
    <source>
        <dbReference type="ARBA" id="ARBA00022989"/>
    </source>
</evidence>
<evidence type="ECO:0000256" key="1">
    <source>
        <dbReference type="ARBA" id="ARBA00004434"/>
    </source>
</evidence>
<feature type="active site" evidence="11">
    <location>
        <position position="40"/>
    </location>
</feature>
<proteinExistence type="inferred from homology"/>
<evidence type="ECO:0000256" key="4">
    <source>
        <dbReference type="ARBA" id="ARBA00022670"/>
    </source>
</evidence>
<dbReference type="InterPro" id="IPR037730">
    <property type="entry name" value="IMP2"/>
</dbReference>
<reference evidence="13" key="1">
    <citation type="submission" date="2021-01" db="EMBL/GenBank/DDBJ databases">
        <authorList>
            <person name="Corre E."/>
            <person name="Pelletier E."/>
            <person name="Niang G."/>
            <person name="Scheremetjew M."/>
            <person name="Finn R."/>
            <person name="Kale V."/>
            <person name="Holt S."/>
            <person name="Cochrane G."/>
            <person name="Meng A."/>
            <person name="Brown T."/>
            <person name="Cohen L."/>
        </authorList>
    </citation>
    <scope>NUCLEOTIDE SEQUENCE</scope>
    <source>
        <strain evidence="13">RCC1130</strain>
    </source>
</reference>
<keyword evidence="9" id="KW-0496">Mitochondrion</keyword>
<dbReference type="Pfam" id="PF10502">
    <property type="entry name" value="Peptidase_S26"/>
    <property type="match status" value="2"/>
</dbReference>